<dbReference type="InterPro" id="IPR001128">
    <property type="entry name" value="Cyt_P450"/>
</dbReference>
<evidence type="ECO:0000256" key="8">
    <source>
        <dbReference type="RuleBase" id="RU000461"/>
    </source>
</evidence>
<dbReference type="Proteomes" id="UP001321473">
    <property type="component" value="Unassembled WGS sequence"/>
</dbReference>
<dbReference type="PROSITE" id="PS00086">
    <property type="entry name" value="CYTOCHROME_P450"/>
    <property type="match status" value="1"/>
</dbReference>
<keyword evidence="4 8" id="KW-0560">Oxidoreductase</keyword>
<evidence type="ECO:0000256" key="1">
    <source>
        <dbReference type="ARBA" id="ARBA00001971"/>
    </source>
</evidence>
<dbReference type="PANTHER" id="PTHR24303:SF31">
    <property type="entry name" value="CYTOCHROME P450 307A1-RELATED"/>
    <property type="match status" value="1"/>
</dbReference>
<dbReference type="GO" id="GO:0020037">
    <property type="term" value="F:heme binding"/>
    <property type="evidence" value="ECO:0007669"/>
    <property type="project" value="InterPro"/>
</dbReference>
<name>A0AAQ4FHF5_AMBAM</name>
<dbReference type="PANTHER" id="PTHR24303">
    <property type="entry name" value="HEME-BINDING MONOOXYGENASE FAMILY"/>
    <property type="match status" value="1"/>
</dbReference>
<dbReference type="GO" id="GO:0004497">
    <property type="term" value="F:monooxygenase activity"/>
    <property type="evidence" value="ECO:0007669"/>
    <property type="project" value="UniProtKB-KW"/>
</dbReference>
<keyword evidence="7 8" id="KW-0349">Heme</keyword>
<comment type="similarity">
    <text evidence="2 8">Belongs to the cytochrome P450 family.</text>
</comment>
<dbReference type="GO" id="GO:0005506">
    <property type="term" value="F:iron ion binding"/>
    <property type="evidence" value="ECO:0007669"/>
    <property type="project" value="InterPro"/>
</dbReference>
<dbReference type="AlphaFoldDB" id="A0AAQ4FHF5"/>
<evidence type="ECO:0000256" key="6">
    <source>
        <dbReference type="ARBA" id="ARBA00023033"/>
    </source>
</evidence>
<gene>
    <name evidence="9" type="ORF">V5799_023500</name>
</gene>
<keyword evidence="5 7" id="KW-0408">Iron</keyword>
<keyword evidence="6 8" id="KW-0503">Monooxygenase</keyword>
<dbReference type="SUPFAM" id="SSF48264">
    <property type="entry name" value="Cytochrome P450"/>
    <property type="match status" value="1"/>
</dbReference>
<evidence type="ECO:0000256" key="5">
    <source>
        <dbReference type="ARBA" id="ARBA00023004"/>
    </source>
</evidence>
<keyword evidence="10" id="KW-1185">Reference proteome</keyword>
<comment type="cofactor">
    <cofactor evidence="1 7">
        <name>heme</name>
        <dbReference type="ChEBI" id="CHEBI:30413"/>
    </cofactor>
</comment>
<evidence type="ECO:0008006" key="11">
    <source>
        <dbReference type="Google" id="ProtNLM"/>
    </source>
</evidence>
<dbReference type="InterPro" id="IPR002401">
    <property type="entry name" value="Cyt_P450_E_grp-I"/>
</dbReference>
<organism evidence="9 10">
    <name type="scientific">Amblyomma americanum</name>
    <name type="common">Lone star tick</name>
    <dbReference type="NCBI Taxonomy" id="6943"/>
    <lineage>
        <taxon>Eukaryota</taxon>
        <taxon>Metazoa</taxon>
        <taxon>Ecdysozoa</taxon>
        <taxon>Arthropoda</taxon>
        <taxon>Chelicerata</taxon>
        <taxon>Arachnida</taxon>
        <taxon>Acari</taxon>
        <taxon>Parasitiformes</taxon>
        <taxon>Ixodida</taxon>
        <taxon>Ixodoidea</taxon>
        <taxon>Ixodidae</taxon>
        <taxon>Amblyomminae</taxon>
        <taxon>Amblyomma</taxon>
    </lineage>
</organism>
<dbReference type="Gene3D" id="1.10.630.10">
    <property type="entry name" value="Cytochrome P450"/>
    <property type="match status" value="1"/>
</dbReference>
<dbReference type="Pfam" id="PF00067">
    <property type="entry name" value="p450"/>
    <property type="match status" value="1"/>
</dbReference>
<dbReference type="EMBL" id="JARKHS020002461">
    <property type="protein sequence ID" value="KAK8786727.1"/>
    <property type="molecule type" value="Genomic_DNA"/>
</dbReference>
<evidence type="ECO:0000256" key="4">
    <source>
        <dbReference type="ARBA" id="ARBA00023002"/>
    </source>
</evidence>
<reference evidence="9 10" key="1">
    <citation type="journal article" date="2023" name="Arcadia Sci">
        <title>De novo assembly of a long-read Amblyomma americanum tick genome.</title>
        <authorList>
            <person name="Chou S."/>
            <person name="Poskanzer K.E."/>
            <person name="Rollins M."/>
            <person name="Thuy-Boun P.S."/>
        </authorList>
    </citation>
    <scope>NUCLEOTIDE SEQUENCE [LARGE SCALE GENOMIC DNA]</scope>
    <source>
        <strain evidence="9">F_SG_1</strain>
        <tissue evidence="9">Salivary glands</tissue>
    </source>
</reference>
<evidence type="ECO:0000313" key="9">
    <source>
        <dbReference type="EMBL" id="KAK8786727.1"/>
    </source>
</evidence>
<evidence type="ECO:0000256" key="7">
    <source>
        <dbReference type="PIRSR" id="PIRSR602401-1"/>
    </source>
</evidence>
<sequence length="167" mass="18606">MNSASERRPRIQDKEQLPFTMACVLEILRLYPPALLGLPHRAQSTERLGGVVVPKGAMVLYNVMKANRDPSLWDDPCTFKPERFLDGVKGALRTKDLPPVLSFGVGPRSCVGEKLVPTVLFYVLVRLMQRTSWSLPESCCEDPARCDGTTLLLAPAERRVLLTKRSA</sequence>
<evidence type="ECO:0000256" key="2">
    <source>
        <dbReference type="ARBA" id="ARBA00010617"/>
    </source>
</evidence>
<keyword evidence="3 7" id="KW-0479">Metal-binding</keyword>
<dbReference type="PRINTS" id="PR00385">
    <property type="entry name" value="P450"/>
</dbReference>
<evidence type="ECO:0000313" key="10">
    <source>
        <dbReference type="Proteomes" id="UP001321473"/>
    </source>
</evidence>
<protein>
    <recommendedName>
        <fullName evidence="11">Cytochrome</fullName>
    </recommendedName>
</protein>
<proteinExistence type="inferred from homology"/>
<comment type="caution">
    <text evidence="9">The sequence shown here is derived from an EMBL/GenBank/DDBJ whole genome shotgun (WGS) entry which is preliminary data.</text>
</comment>
<accession>A0AAQ4FHF5</accession>
<dbReference type="InterPro" id="IPR017972">
    <property type="entry name" value="Cyt_P450_CS"/>
</dbReference>
<dbReference type="PRINTS" id="PR00463">
    <property type="entry name" value="EP450I"/>
</dbReference>
<feature type="binding site" description="axial binding residue" evidence="7">
    <location>
        <position position="110"/>
    </location>
    <ligand>
        <name>heme</name>
        <dbReference type="ChEBI" id="CHEBI:30413"/>
    </ligand>
    <ligandPart>
        <name>Fe</name>
        <dbReference type="ChEBI" id="CHEBI:18248"/>
    </ligandPart>
</feature>
<evidence type="ECO:0000256" key="3">
    <source>
        <dbReference type="ARBA" id="ARBA00022723"/>
    </source>
</evidence>
<dbReference type="GO" id="GO:0016705">
    <property type="term" value="F:oxidoreductase activity, acting on paired donors, with incorporation or reduction of molecular oxygen"/>
    <property type="evidence" value="ECO:0007669"/>
    <property type="project" value="InterPro"/>
</dbReference>
<dbReference type="InterPro" id="IPR036396">
    <property type="entry name" value="Cyt_P450_sf"/>
</dbReference>